<dbReference type="Gene3D" id="3.40.50.2300">
    <property type="match status" value="1"/>
</dbReference>
<dbReference type="GO" id="GO:0000160">
    <property type="term" value="P:phosphorelay signal transduction system"/>
    <property type="evidence" value="ECO:0007669"/>
    <property type="project" value="InterPro"/>
</dbReference>
<dbReference type="InterPro" id="IPR052893">
    <property type="entry name" value="TCS_response_regulator"/>
</dbReference>
<dbReference type="Pfam" id="PF00072">
    <property type="entry name" value="Response_reg"/>
    <property type="match status" value="1"/>
</dbReference>
<evidence type="ECO:0000259" key="2">
    <source>
        <dbReference type="PROSITE" id="PS50110"/>
    </source>
</evidence>
<dbReference type="PROSITE" id="PS50110">
    <property type="entry name" value="RESPONSE_REGULATORY"/>
    <property type="match status" value="1"/>
</dbReference>
<reference evidence="4" key="1">
    <citation type="journal article" date="2015" name="Genome Announc.">
        <title>High-Quality Draft Genome Sequence of Desulfovibrio carbinoliphilus FW-101-2B, an Organic Acid-Oxidizing Sulfate-Reducing Bacterium Isolated from Uranium(VI)-Contaminated Groundwater.</title>
        <authorList>
            <person name="Ramsay B.D."/>
            <person name="Hwang C."/>
            <person name="Woo H.L."/>
            <person name="Carroll S.L."/>
            <person name="Lucas S."/>
            <person name="Han J."/>
            <person name="Lapidus A.L."/>
            <person name="Cheng J.F."/>
            <person name="Goodwin L.A."/>
            <person name="Pitluck S."/>
            <person name="Peters L."/>
            <person name="Chertkov O."/>
            <person name="Held B."/>
            <person name="Detter J.C."/>
            <person name="Han C.S."/>
            <person name="Tapia R."/>
            <person name="Land M.L."/>
            <person name="Hauser L.J."/>
            <person name="Kyrpides N.C."/>
            <person name="Ivanova N.N."/>
            <person name="Mikhailova N."/>
            <person name="Pagani I."/>
            <person name="Woyke T."/>
            <person name="Arkin A.P."/>
            <person name="Dehal P."/>
            <person name="Chivian D."/>
            <person name="Criddle C.S."/>
            <person name="Wu W."/>
            <person name="Chakraborty R."/>
            <person name="Hazen T.C."/>
            <person name="Fields M.W."/>
        </authorList>
    </citation>
    <scope>NUCLEOTIDE SEQUENCE [LARGE SCALE GENOMIC DNA]</scope>
    <source>
        <strain evidence="4">FW-101-2B</strain>
    </source>
</reference>
<sequence>MCSAAKPAVILLADDDEDDVILIRDSFKKSKLSNDLRVVEDGVELVDYLRRRGAFADPALSPRPDIILLDLNMPRMDGREALREIKNDPNLKDIPVIVLTTSQTHADIYRSYKDGANCFITKPVTFQSMCEIVSKLGEYWFQIVKLPED</sequence>
<evidence type="ECO:0000313" key="4">
    <source>
        <dbReference type="Proteomes" id="UP000004662"/>
    </source>
</evidence>
<dbReference type="SMART" id="SM00448">
    <property type="entry name" value="REC"/>
    <property type="match status" value="1"/>
</dbReference>
<dbReference type="RefSeq" id="WP_009180968.1">
    <property type="nucleotide sequence ID" value="NZ_CM001368.1"/>
</dbReference>
<evidence type="ECO:0000256" key="1">
    <source>
        <dbReference type="PROSITE-ProRule" id="PRU00169"/>
    </source>
</evidence>
<evidence type="ECO:0000313" key="3">
    <source>
        <dbReference type="EMBL" id="EHJ47573.1"/>
    </source>
</evidence>
<dbReference type="CDD" id="cd17557">
    <property type="entry name" value="REC_Rcp-like"/>
    <property type="match status" value="1"/>
</dbReference>
<feature type="modified residue" description="4-aspartylphosphate" evidence="1">
    <location>
        <position position="70"/>
    </location>
</feature>
<proteinExistence type="predicted"/>
<gene>
    <name evidence="3" type="ORF">DFW101_1565</name>
</gene>
<dbReference type="PANTHER" id="PTHR44520:SF2">
    <property type="entry name" value="RESPONSE REGULATOR RCP1"/>
    <property type="match status" value="1"/>
</dbReference>
<accession>G7Q6G0</accession>
<feature type="domain" description="Response regulatory" evidence="2">
    <location>
        <begin position="9"/>
        <end position="137"/>
    </location>
</feature>
<dbReference type="HOGENOM" id="CLU_000445_69_17_7"/>
<dbReference type="EMBL" id="CM001368">
    <property type="protein sequence ID" value="EHJ47573.1"/>
    <property type="molecule type" value="Genomic_DNA"/>
</dbReference>
<dbReference type="SUPFAM" id="SSF52172">
    <property type="entry name" value="CheY-like"/>
    <property type="match status" value="1"/>
</dbReference>
<keyword evidence="4" id="KW-1185">Reference proteome</keyword>
<name>G7Q6G0_9BACT</name>
<dbReference type="InterPro" id="IPR001789">
    <property type="entry name" value="Sig_transdc_resp-reg_receiver"/>
</dbReference>
<dbReference type="AlphaFoldDB" id="G7Q6G0"/>
<protein>
    <submittedName>
        <fullName evidence="3">Response regulator receiver protein</fullName>
    </submittedName>
</protein>
<organism evidence="3 4">
    <name type="scientific">Solidesulfovibrio carbinoliphilus subsp. oakridgensis</name>
    <dbReference type="NCBI Taxonomy" id="694327"/>
    <lineage>
        <taxon>Bacteria</taxon>
        <taxon>Pseudomonadati</taxon>
        <taxon>Thermodesulfobacteriota</taxon>
        <taxon>Desulfovibrionia</taxon>
        <taxon>Desulfovibrionales</taxon>
        <taxon>Desulfovibrionaceae</taxon>
        <taxon>Solidesulfovibrio</taxon>
    </lineage>
</organism>
<dbReference type="eggNOG" id="COG0784">
    <property type="taxonomic scope" value="Bacteria"/>
</dbReference>
<dbReference type="PANTHER" id="PTHR44520">
    <property type="entry name" value="RESPONSE REGULATOR RCP1-RELATED"/>
    <property type="match status" value="1"/>
</dbReference>
<dbReference type="STRING" id="694327.DFW101_1565"/>
<dbReference type="InterPro" id="IPR011006">
    <property type="entry name" value="CheY-like_superfamily"/>
</dbReference>
<dbReference type="OrthoDB" id="9793549at2"/>
<keyword evidence="1" id="KW-0597">Phosphoprotein</keyword>
<dbReference type="Proteomes" id="UP000004662">
    <property type="component" value="Chromosome"/>
</dbReference>